<dbReference type="PIRSF" id="PIRSF015853">
    <property type="entry name" value="Pep_DppA"/>
    <property type="match status" value="1"/>
</dbReference>
<feature type="binding site" evidence="2">
    <location>
        <position position="10"/>
    </location>
    <ligand>
        <name>Zn(2+)</name>
        <dbReference type="ChEBI" id="CHEBI:29105"/>
        <label>1</label>
    </ligand>
</feature>
<keyword evidence="4" id="KW-1185">Reference proteome</keyword>
<dbReference type="GO" id="GO:0004177">
    <property type="term" value="F:aminopeptidase activity"/>
    <property type="evidence" value="ECO:0007669"/>
    <property type="project" value="UniProtKB-KW"/>
</dbReference>
<dbReference type="InterPro" id="IPR036177">
    <property type="entry name" value="Peptidase_M55_sf"/>
</dbReference>
<dbReference type="InterPro" id="IPR007035">
    <property type="entry name" value="Peptidase_M55"/>
</dbReference>
<evidence type="ECO:0000256" key="2">
    <source>
        <dbReference type="PIRSR" id="PIRSR015853-2"/>
    </source>
</evidence>
<dbReference type="EMBL" id="CP003096">
    <property type="protein sequence ID" value="AER67251.1"/>
    <property type="molecule type" value="Genomic_DNA"/>
</dbReference>
<sequence>MRIFISADMEGATGVVNPDQVRHGSSEYDFGRKMQAWDVMAVVRACLDNGVEEVIVNDAHGRMINLDINTMPSSVHLVSGFPKVLEMVEGMEECDGVFFVAYHAMAGTEKAVLDHTFSASCVHELTLNGWRIGETGLNAFLCGALGKPVAMVTGDVAVCMEALSLLGENVVTCAVKEGRGRSSAELLHPSVTEGLLRSATEEALHALKREVAPVFRLSSPYDVKITFNYTVQCDAASIVPGSERFSGRGLRANWNDPMDVYRWIMAVIEVASTARW</sequence>
<feature type="binding site" evidence="2">
    <location>
        <position position="103"/>
    </location>
    <ligand>
        <name>Zn(2+)</name>
        <dbReference type="ChEBI" id="CHEBI:29105"/>
        <label>2</label>
    </ligand>
</feature>
<feature type="active site" description="Nucleophile" evidence="1">
    <location>
        <position position="115"/>
    </location>
</feature>
<keyword evidence="3" id="KW-0645">Protease</keyword>
<dbReference type="HOGENOM" id="CLU_086038_1_0_0"/>
<dbReference type="eggNOG" id="COG2362">
    <property type="taxonomic scope" value="Bacteria"/>
</dbReference>
<dbReference type="CDD" id="cd08663">
    <property type="entry name" value="DAP_dppA_1"/>
    <property type="match status" value="1"/>
</dbReference>
<feature type="binding site" evidence="2">
    <location>
        <position position="8"/>
    </location>
    <ligand>
        <name>Zn(2+)</name>
        <dbReference type="ChEBI" id="CHEBI:29105"/>
        <label>1</label>
    </ligand>
</feature>
<organism evidence="3 4">
    <name type="scientific">Thermovirga lienii (strain ATCC BAA-1197 / DSM 17291 / Cas60314)</name>
    <dbReference type="NCBI Taxonomy" id="580340"/>
    <lineage>
        <taxon>Bacteria</taxon>
        <taxon>Thermotogati</taxon>
        <taxon>Synergistota</taxon>
        <taxon>Synergistia</taxon>
        <taxon>Synergistales</taxon>
        <taxon>Thermovirgaceae</taxon>
        <taxon>Thermovirga</taxon>
    </lineage>
</organism>
<dbReference type="Proteomes" id="UP000005868">
    <property type="component" value="Chromosome"/>
</dbReference>
<accession>G7V7D5</accession>
<dbReference type="KEGG" id="tli:Tlie_1529"/>
<evidence type="ECO:0000313" key="4">
    <source>
        <dbReference type="Proteomes" id="UP000005868"/>
    </source>
</evidence>
<feature type="binding site" evidence="2">
    <location>
        <position position="8"/>
    </location>
    <ligand>
        <name>Zn(2+)</name>
        <dbReference type="ChEBI" id="CHEBI:29105"/>
        <label>2</label>
    </ligand>
</feature>
<dbReference type="Gene3D" id="3.30.1360.130">
    <property type="entry name" value="Dipeptide transport protein"/>
    <property type="match status" value="1"/>
</dbReference>
<keyword evidence="3" id="KW-0031">Aminopeptidase</keyword>
<keyword evidence="3" id="KW-0378">Hydrolase</keyword>
<dbReference type="InterPro" id="IPR027476">
    <property type="entry name" value="DppA_N"/>
</dbReference>
<dbReference type="Pfam" id="PF04951">
    <property type="entry name" value="Peptidase_M55"/>
    <property type="match status" value="1"/>
</dbReference>
<reference evidence="4" key="1">
    <citation type="submission" date="2011-10" db="EMBL/GenBank/DDBJ databases">
        <title>The complete genome of chromosome of Thermovirga lienii DSM 17291.</title>
        <authorList>
            <consortium name="US DOE Joint Genome Institute (JGI-PGF)"/>
            <person name="Lucas S."/>
            <person name="Copeland A."/>
            <person name="Lapidus A."/>
            <person name="Glavina del Rio T."/>
            <person name="Dalin E."/>
            <person name="Tice H."/>
            <person name="Bruce D."/>
            <person name="Goodwin L."/>
            <person name="Pitluck S."/>
            <person name="Peters L."/>
            <person name="Mikhailova N."/>
            <person name="Saunders E."/>
            <person name="Kyrpides N."/>
            <person name="Mavromatis K."/>
            <person name="Ivanova N."/>
            <person name="Last F.I."/>
            <person name="Brettin T."/>
            <person name="Detter J.C."/>
            <person name="Han C."/>
            <person name="Larimer F."/>
            <person name="Land M."/>
            <person name="Hauser L."/>
            <person name="Markowitz V."/>
            <person name="Cheng J.-F."/>
            <person name="Hugenholtz P."/>
            <person name="Woyke T."/>
            <person name="Wu D."/>
            <person name="Spring S."/>
            <person name="Schroeder M."/>
            <person name="Brambilla E.-M."/>
            <person name="Klenk H.-P."/>
            <person name="Eisen J.A."/>
        </authorList>
    </citation>
    <scope>NUCLEOTIDE SEQUENCE [LARGE SCALE GENOMIC DNA]</scope>
    <source>
        <strain evidence="4">ATCC BAA-1197 / DSM 17291 / Cas60314</strain>
    </source>
</reference>
<dbReference type="OrthoDB" id="9785420at2"/>
<feature type="binding site" evidence="2">
    <location>
        <position position="60"/>
    </location>
    <ligand>
        <name>Zn(2+)</name>
        <dbReference type="ChEBI" id="CHEBI:29105"/>
        <label>2</label>
    </ligand>
</feature>
<protein>
    <submittedName>
        <fullName evidence="3">Peptidase M55 D-aminopeptidase</fullName>
    </submittedName>
</protein>
<dbReference type="Gene3D" id="3.40.50.10780">
    <property type="entry name" value="Dipeptide transport protein"/>
    <property type="match status" value="1"/>
</dbReference>
<keyword evidence="2" id="KW-0479">Metal-binding</keyword>
<keyword evidence="2" id="KW-0862">Zinc</keyword>
<dbReference type="AlphaFoldDB" id="G7V7D5"/>
<gene>
    <name evidence="3" type="ordered locus">Tlie_1529</name>
</gene>
<name>G7V7D5_THELD</name>
<feature type="binding site" evidence="2">
    <location>
        <position position="134"/>
    </location>
    <ligand>
        <name>Zn(2+)</name>
        <dbReference type="ChEBI" id="CHEBI:29105"/>
        <label>2</label>
    </ligand>
</feature>
<evidence type="ECO:0000256" key="1">
    <source>
        <dbReference type="PIRSR" id="PIRSR015853-1"/>
    </source>
</evidence>
<dbReference type="STRING" id="580340.Tlie_1529"/>
<evidence type="ECO:0000313" key="3">
    <source>
        <dbReference type="EMBL" id="AER67251.1"/>
    </source>
</evidence>
<dbReference type="GO" id="GO:0046872">
    <property type="term" value="F:metal ion binding"/>
    <property type="evidence" value="ECO:0007669"/>
    <property type="project" value="UniProtKB-KW"/>
</dbReference>
<proteinExistence type="predicted"/>
<reference evidence="3 4" key="2">
    <citation type="journal article" date="2012" name="Stand. Genomic Sci.">
        <title>Genome sequence of the moderately thermophilic, amino-acid-degrading and sulfur-reducing bacterium Thermovirga lienii type strain (Cas60314(T)).</title>
        <authorList>
            <person name="Goker M."/>
            <person name="Saunders E."/>
            <person name="Lapidus A."/>
            <person name="Nolan M."/>
            <person name="Lucas S."/>
            <person name="Hammon N."/>
            <person name="Deshpande S."/>
            <person name="Cheng J.F."/>
            <person name="Han C."/>
            <person name="Tapia R."/>
            <person name="Goodwin L.A."/>
            <person name="Pitluck S."/>
            <person name="Liolios K."/>
            <person name="Mavromatis K."/>
            <person name="Pagani I."/>
            <person name="Ivanova N."/>
            <person name="Mikhailova N."/>
            <person name="Pati A."/>
            <person name="Chen A."/>
            <person name="Palaniappan K."/>
            <person name="Land M."/>
            <person name="Chang Y.J."/>
            <person name="Jeffries C.D."/>
            <person name="Brambilla E.M."/>
            <person name="Rohde M."/>
            <person name="Spring S."/>
            <person name="Detter J.C."/>
            <person name="Woyke T."/>
            <person name="Bristow J."/>
            <person name="Eisen J.A."/>
            <person name="Markowitz V."/>
            <person name="Hugenholtz P."/>
            <person name="Kyrpides N.C."/>
            <person name="Klenk H.P."/>
        </authorList>
    </citation>
    <scope>NUCLEOTIDE SEQUENCE [LARGE SCALE GENOMIC DNA]</scope>
    <source>
        <strain evidence="4">ATCC BAA-1197 / DSM 17291 / Cas60314</strain>
    </source>
</reference>
<dbReference type="SUPFAM" id="SSF63992">
    <property type="entry name" value="Dipeptide transport protein"/>
    <property type="match status" value="1"/>
</dbReference>